<organism evidence="1 2">
    <name type="scientific">Polarella glacialis</name>
    <name type="common">Dinoflagellate</name>
    <dbReference type="NCBI Taxonomy" id="89957"/>
    <lineage>
        <taxon>Eukaryota</taxon>
        <taxon>Sar</taxon>
        <taxon>Alveolata</taxon>
        <taxon>Dinophyceae</taxon>
        <taxon>Suessiales</taxon>
        <taxon>Suessiaceae</taxon>
        <taxon>Polarella</taxon>
    </lineage>
</organism>
<dbReference type="AlphaFoldDB" id="A0A813DAN3"/>
<proteinExistence type="predicted"/>
<reference evidence="1" key="1">
    <citation type="submission" date="2021-02" db="EMBL/GenBank/DDBJ databases">
        <authorList>
            <person name="Dougan E. K."/>
            <person name="Rhodes N."/>
            <person name="Thang M."/>
            <person name="Chan C."/>
        </authorList>
    </citation>
    <scope>NUCLEOTIDE SEQUENCE</scope>
</reference>
<gene>
    <name evidence="1" type="ORF">PGLA1383_LOCUS1903</name>
</gene>
<comment type="caution">
    <text evidence="1">The sequence shown here is derived from an EMBL/GenBank/DDBJ whole genome shotgun (WGS) entry which is preliminary data.</text>
</comment>
<sequence>MWYLPAKCRDDIAELFCPPHVVPEARKRSLQASLSIDLVTGYDLRIAEDRKRANHELQEANPRLLLTGPPWSAMSQLQNLSPPSHHKEVKLSEGIKMRESAMDEQEKQLERKWVFA</sequence>
<protein>
    <submittedName>
        <fullName evidence="1">Uncharacterized protein</fullName>
    </submittedName>
</protein>
<name>A0A813DAN3_POLGL</name>
<accession>A0A813DAN3</accession>
<evidence type="ECO:0000313" key="1">
    <source>
        <dbReference type="EMBL" id="CAE8582916.1"/>
    </source>
</evidence>
<evidence type="ECO:0000313" key="2">
    <source>
        <dbReference type="Proteomes" id="UP000654075"/>
    </source>
</evidence>
<dbReference type="Proteomes" id="UP000654075">
    <property type="component" value="Unassembled WGS sequence"/>
</dbReference>
<dbReference type="EMBL" id="CAJNNV010000525">
    <property type="protein sequence ID" value="CAE8582916.1"/>
    <property type="molecule type" value="Genomic_DNA"/>
</dbReference>
<keyword evidence="2" id="KW-1185">Reference proteome</keyword>